<evidence type="ECO:0000256" key="2">
    <source>
        <dbReference type="SAM" id="SignalP"/>
    </source>
</evidence>
<feature type="signal peptide" evidence="2">
    <location>
        <begin position="1"/>
        <end position="19"/>
    </location>
</feature>
<keyword evidence="2" id="KW-0732">Signal</keyword>
<gene>
    <name evidence="3" type="ORF">SAMN05421780_101772</name>
</gene>
<dbReference type="EMBL" id="FOLE01000001">
    <property type="protein sequence ID" value="SFB85484.1"/>
    <property type="molecule type" value="Genomic_DNA"/>
</dbReference>
<dbReference type="Gene3D" id="2.60.40.10">
    <property type="entry name" value="Immunoglobulins"/>
    <property type="match status" value="1"/>
</dbReference>
<proteinExistence type="predicted"/>
<name>A0A1I1EEA1_9BACT</name>
<dbReference type="STRING" id="927664.SAMN05421780_101772"/>
<evidence type="ECO:0000313" key="3">
    <source>
        <dbReference type="EMBL" id="SFB85484.1"/>
    </source>
</evidence>
<dbReference type="Pfam" id="PF07610">
    <property type="entry name" value="DUF1573"/>
    <property type="match status" value="1"/>
</dbReference>
<protein>
    <recommendedName>
        <fullName evidence="5">DUF1573 domain-containing protein</fullName>
    </recommendedName>
</protein>
<dbReference type="PANTHER" id="PTHR37833:SF1">
    <property type="entry name" value="SIGNAL PEPTIDE PROTEIN"/>
    <property type="match status" value="1"/>
</dbReference>
<dbReference type="RefSeq" id="WP_091507564.1">
    <property type="nucleotide sequence ID" value="NZ_FOLE01000001.1"/>
</dbReference>
<dbReference type="PANTHER" id="PTHR37833">
    <property type="entry name" value="LIPOPROTEIN-RELATED"/>
    <property type="match status" value="1"/>
</dbReference>
<reference evidence="3 4" key="1">
    <citation type="submission" date="2016-10" db="EMBL/GenBank/DDBJ databases">
        <authorList>
            <person name="de Groot N.N."/>
        </authorList>
    </citation>
    <scope>NUCLEOTIDE SEQUENCE [LARGE SCALE GENOMIC DNA]</scope>
    <source>
        <strain evidence="3 4">DSM 6793</strain>
    </source>
</reference>
<evidence type="ECO:0000313" key="4">
    <source>
        <dbReference type="Proteomes" id="UP000199514"/>
    </source>
</evidence>
<dbReference type="Proteomes" id="UP000199514">
    <property type="component" value="Unassembled WGS sequence"/>
</dbReference>
<dbReference type="InterPro" id="IPR011467">
    <property type="entry name" value="DUF1573"/>
</dbReference>
<evidence type="ECO:0000256" key="1">
    <source>
        <dbReference type="SAM" id="MobiDB-lite"/>
    </source>
</evidence>
<keyword evidence="4" id="KW-1185">Reference proteome</keyword>
<organism evidence="3 4">
    <name type="scientific">Flexibacter flexilis DSM 6793</name>
    <dbReference type="NCBI Taxonomy" id="927664"/>
    <lineage>
        <taxon>Bacteria</taxon>
        <taxon>Pseudomonadati</taxon>
        <taxon>Bacteroidota</taxon>
        <taxon>Cytophagia</taxon>
        <taxon>Cytophagales</taxon>
        <taxon>Flexibacteraceae</taxon>
        <taxon>Flexibacter</taxon>
    </lineage>
</organism>
<evidence type="ECO:0008006" key="5">
    <source>
        <dbReference type="Google" id="ProtNLM"/>
    </source>
</evidence>
<accession>A0A1I1EEA1</accession>
<feature type="region of interest" description="Disordered" evidence="1">
    <location>
        <begin position="25"/>
        <end position="44"/>
    </location>
</feature>
<dbReference type="OrthoDB" id="826619at2"/>
<dbReference type="InterPro" id="IPR013783">
    <property type="entry name" value="Ig-like_fold"/>
</dbReference>
<feature type="chain" id="PRO_5011583271" description="DUF1573 domain-containing protein" evidence="2">
    <location>
        <begin position="20"/>
        <end position="195"/>
    </location>
</feature>
<dbReference type="AlphaFoldDB" id="A0A1I1EEA1"/>
<sequence>MKKIIIFALASLLIFSGFAQTTTKKKRKSRTKTKTTTTVKSKKKLKKVSDKKEIKVAEAKPAAPVAPVIPPNKPYITFEQPTRDFGDIVQGEKVSHTFKFQNAGTQPLIISNVQTTCGCTVPEWPKEPIPPGNTGLISATFNSANKSGIQQKVITIYSNAANDQATVKILANVLPPKKTEMPANGTAPTVVSPTE</sequence>